<evidence type="ECO:0000313" key="2">
    <source>
        <dbReference type="Proteomes" id="UP000190951"/>
    </source>
</evidence>
<sequence>MEISELKAKIEKQKEINTKLYKQIGTATHEDPRNLKAQPILKQWRKESDKLRSLLKELQEMELVKKEHDRKLKESKTFVNSFGEATKRNVTCSTYEKAQKRISKEILNFIR</sequence>
<accession>A0A1S8MDR0</accession>
<keyword evidence="2" id="KW-1185">Reference proteome</keyword>
<dbReference type="EMBL" id="CP096983">
    <property type="protein sequence ID" value="URZ11487.1"/>
    <property type="molecule type" value="Genomic_DNA"/>
</dbReference>
<evidence type="ECO:0000313" key="1">
    <source>
        <dbReference type="EMBL" id="URZ11487.1"/>
    </source>
</evidence>
<name>A0A1S8MDR0_9CLOT</name>
<dbReference type="Proteomes" id="UP000190951">
    <property type="component" value="Chromosome"/>
</dbReference>
<dbReference type="AlphaFoldDB" id="A0A1S8MDR0"/>
<dbReference type="KEGG" id="crw:CROST_022040"/>
<dbReference type="STRING" id="84029.CROST_35900"/>
<organism evidence="1 2">
    <name type="scientific">Clostridium felsineum</name>
    <dbReference type="NCBI Taxonomy" id="36839"/>
    <lineage>
        <taxon>Bacteria</taxon>
        <taxon>Bacillati</taxon>
        <taxon>Bacillota</taxon>
        <taxon>Clostridia</taxon>
        <taxon>Eubacteriales</taxon>
        <taxon>Clostridiaceae</taxon>
        <taxon>Clostridium</taxon>
    </lineage>
</organism>
<protein>
    <submittedName>
        <fullName evidence="1">Uncharacterized protein</fullName>
    </submittedName>
</protein>
<gene>
    <name evidence="1" type="ORF">CROST_022040</name>
</gene>
<reference evidence="1 2" key="1">
    <citation type="submission" date="2022-04" db="EMBL/GenBank/DDBJ databases">
        <title>Genome sequence of C. roseum typestrain.</title>
        <authorList>
            <person name="Poehlein A."/>
            <person name="Schoch T."/>
            <person name="Duerre P."/>
            <person name="Daniel R."/>
        </authorList>
    </citation>
    <scope>NUCLEOTIDE SEQUENCE [LARGE SCALE GENOMIC DNA]</scope>
    <source>
        <strain evidence="1 2">DSM 7320</strain>
    </source>
</reference>
<dbReference type="RefSeq" id="WP_077832800.1">
    <property type="nucleotide sequence ID" value="NZ_CP096983.1"/>
</dbReference>
<proteinExistence type="predicted"/>